<dbReference type="InParanoid" id="A0A482WNL4"/>
<organism evidence="1 2">
    <name type="scientific">Laodelphax striatellus</name>
    <name type="common">Small brown planthopper</name>
    <name type="synonym">Delphax striatella</name>
    <dbReference type="NCBI Taxonomy" id="195883"/>
    <lineage>
        <taxon>Eukaryota</taxon>
        <taxon>Metazoa</taxon>
        <taxon>Ecdysozoa</taxon>
        <taxon>Arthropoda</taxon>
        <taxon>Hexapoda</taxon>
        <taxon>Insecta</taxon>
        <taxon>Pterygota</taxon>
        <taxon>Neoptera</taxon>
        <taxon>Paraneoptera</taxon>
        <taxon>Hemiptera</taxon>
        <taxon>Auchenorrhyncha</taxon>
        <taxon>Fulgoroidea</taxon>
        <taxon>Delphacidae</taxon>
        <taxon>Criomorphinae</taxon>
        <taxon>Laodelphax</taxon>
    </lineage>
</organism>
<reference evidence="1 2" key="1">
    <citation type="journal article" date="2017" name="Gigascience">
        <title>Genome sequence of the small brown planthopper, Laodelphax striatellus.</title>
        <authorList>
            <person name="Zhu J."/>
            <person name="Jiang F."/>
            <person name="Wang X."/>
            <person name="Yang P."/>
            <person name="Bao Y."/>
            <person name="Zhao W."/>
            <person name="Wang W."/>
            <person name="Lu H."/>
            <person name="Wang Q."/>
            <person name="Cui N."/>
            <person name="Li J."/>
            <person name="Chen X."/>
            <person name="Luo L."/>
            <person name="Yu J."/>
            <person name="Kang L."/>
            <person name="Cui F."/>
        </authorList>
    </citation>
    <scope>NUCLEOTIDE SEQUENCE [LARGE SCALE GENOMIC DNA]</scope>
    <source>
        <strain evidence="1">Lst14</strain>
    </source>
</reference>
<name>A0A482WNL4_LAOST</name>
<dbReference type="EMBL" id="QKKF02030310">
    <property type="protein sequence ID" value="RZF34812.1"/>
    <property type="molecule type" value="Genomic_DNA"/>
</dbReference>
<protein>
    <submittedName>
        <fullName evidence="1">Uncharacterized protein</fullName>
    </submittedName>
</protein>
<dbReference type="STRING" id="195883.A0A482WNL4"/>
<dbReference type="AlphaFoldDB" id="A0A482WNL4"/>
<sequence length="215" mass="24547">MDRILVEVPARHLMSNGEIIKFRMEMSQRVTHQLITHIFAIYVREVLGYQGVELTQARDSFNVTHYLQRLTESTNSVDSVPDVIANLELWLPPETSLYSQKVHDHFREAGNSGPPGRFGWFMPRAHLDASRGLMDHYSVFQSPNKSSTFSVTVYELETLRNKYARLNGTGKYFCDSPDVCVDGLYTPAWCQQSHASCALLLTSYFVEQSEMLGMK</sequence>
<accession>A0A482WNL4</accession>
<dbReference type="OrthoDB" id="4062651at2759"/>
<evidence type="ECO:0000313" key="1">
    <source>
        <dbReference type="EMBL" id="RZF34812.1"/>
    </source>
</evidence>
<gene>
    <name evidence="1" type="ORF">LSTR_LSTR012181</name>
</gene>
<proteinExistence type="predicted"/>
<evidence type="ECO:0000313" key="2">
    <source>
        <dbReference type="Proteomes" id="UP000291343"/>
    </source>
</evidence>
<comment type="caution">
    <text evidence="1">The sequence shown here is derived from an EMBL/GenBank/DDBJ whole genome shotgun (WGS) entry which is preliminary data.</text>
</comment>
<dbReference type="Proteomes" id="UP000291343">
    <property type="component" value="Unassembled WGS sequence"/>
</dbReference>
<keyword evidence="2" id="KW-1185">Reference proteome</keyword>